<evidence type="ECO:0000313" key="13">
    <source>
        <dbReference type="Proteomes" id="UP000681290"/>
    </source>
</evidence>
<feature type="transmembrane region" description="Helical" evidence="10">
    <location>
        <begin position="38"/>
        <end position="59"/>
    </location>
</feature>
<evidence type="ECO:0000256" key="6">
    <source>
        <dbReference type="ARBA" id="ARBA00023125"/>
    </source>
</evidence>
<evidence type="ECO:0000313" key="12">
    <source>
        <dbReference type="EMBL" id="GIP59558.1"/>
    </source>
</evidence>
<keyword evidence="8" id="KW-0804">Transcription</keyword>
<feature type="region of interest" description="Disordered" evidence="9">
    <location>
        <begin position="786"/>
        <end position="810"/>
    </location>
</feature>
<evidence type="ECO:0000256" key="7">
    <source>
        <dbReference type="ARBA" id="ARBA00023136"/>
    </source>
</evidence>
<dbReference type="PANTHER" id="PTHR43280:SF10">
    <property type="entry name" value="REGULATORY PROTEIN POCR"/>
    <property type="match status" value="1"/>
</dbReference>
<dbReference type="SUPFAM" id="SSF46689">
    <property type="entry name" value="Homeodomain-like"/>
    <property type="match status" value="2"/>
</dbReference>
<dbReference type="Gene3D" id="3.30.450.20">
    <property type="entry name" value="PAS domain"/>
    <property type="match status" value="1"/>
</dbReference>
<sequence length="810" mass="93670">MRYEMIIVIIHQNAGYTDYFYTSRGASSVRPLSFLSKLMLFAFVISTLPVLFIGSFSYLTSSNEIQKNVNKSKMELILQINSNVEHKLATVNQTLNQVVNSSVLKRALDNPLNESDFILYNDLRNEIRNMQSFDTKLQDVVLINQRKNWMIKNSGLYRLDQYKNYEQLANLINTSDNTSWVMTPSAWFFSEESLNVTNCDYNISLIKRLPTSKLHKYGLAMANIPACSLKDFINSEIQPFDSIMIVDEHNRILLHPDNSMIGKPVSESGFNEISTIADSPALSGQFKTLIDKKDYAVTYLKSQMNGWVYLSVTSIESMTKESGKIGTYTLYVCLFMLLLSISIAWLGSRRMYSPIERLLNQMGQRKSDIKSKHANEFQVIGEHVQHLFQSKSQLEKEVRQHIQQVRTFFLIKAFNGHLKKRELAEELEQFGYLAQVEAWKTMAVFTLSIDFCDDSAYEKQDLNLLLFAAHNMIEELVPSDQRLAPVMIDQTVVTLIGSTDPDEGSFHQTLYSLTEKLQQEINSYLKLQVSIGLSLPFHSVHKISTAYRESLEALKHRIKLGKGVIIQYENINSGKHYLNLNYPTHKENDLMDAIKLAEMDKAKELVRQLFKSIFTLELTPQEYQIPLTRLLNNLLIMMQESGISLNQIYHANGSLFEEMLELHTVAEIEDWFWSVVIHPMIKIFNSRQNAQYHNISEKIIDLVQHYYDTDLTLEECASRLHYNANYISSIFRKETQYNFSEYLTMYRFKMAKKWLEETDMPIKDIAAKLRYNNSQNFIRSFRKQEGMTPGQYRDGHAAAKKPNSGLDKPM</sequence>
<dbReference type="InterPro" id="IPR018060">
    <property type="entry name" value="HTH_AraC"/>
</dbReference>
<keyword evidence="3 10" id="KW-0812">Transmembrane</keyword>
<dbReference type="Pfam" id="PF17853">
    <property type="entry name" value="GGDEF_2"/>
    <property type="match status" value="1"/>
</dbReference>
<protein>
    <submittedName>
        <fullName evidence="12">HTH-type transcriptional regulator YtdP</fullName>
    </submittedName>
</protein>
<name>A0ABQ4MUE4_9BACL</name>
<keyword evidence="2" id="KW-1003">Cell membrane</keyword>
<organism evidence="12 13">
    <name type="scientific">Paenibacillus woosongensis</name>
    <dbReference type="NCBI Taxonomy" id="307580"/>
    <lineage>
        <taxon>Bacteria</taxon>
        <taxon>Bacillati</taxon>
        <taxon>Bacillota</taxon>
        <taxon>Bacilli</taxon>
        <taxon>Bacillales</taxon>
        <taxon>Paenibacillaceae</taxon>
        <taxon>Paenibacillus</taxon>
    </lineage>
</organism>
<dbReference type="Pfam" id="PF02743">
    <property type="entry name" value="dCache_1"/>
    <property type="match status" value="1"/>
</dbReference>
<dbReference type="EMBL" id="BOSM01000006">
    <property type="protein sequence ID" value="GIP59558.1"/>
    <property type="molecule type" value="Genomic_DNA"/>
</dbReference>
<evidence type="ECO:0000256" key="2">
    <source>
        <dbReference type="ARBA" id="ARBA00022475"/>
    </source>
</evidence>
<comment type="caution">
    <text evidence="12">The sequence shown here is derived from an EMBL/GenBank/DDBJ whole genome shotgun (WGS) entry which is preliminary data.</text>
</comment>
<gene>
    <name evidence="12" type="primary">ytdP_1</name>
    <name evidence="12" type="ORF">J15TS10_33720</name>
</gene>
<keyword evidence="13" id="KW-1185">Reference proteome</keyword>
<comment type="subcellular location">
    <subcellularLocation>
        <location evidence="1">Cell membrane</location>
        <topology evidence="1">Multi-pass membrane protein</topology>
    </subcellularLocation>
</comment>
<evidence type="ECO:0000256" key="1">
    <source>
        <dbReference type="ARBA" id="ARBA00004651"/>
    </source>
</evidence>
<feature type="domain" description="HTH araC/xylS-type" evidence="11">
    <location>
        <begin position="697"/>
        <end position="795"/>
    </location>
</feature>
<dbReference type="Gene3D" id="1.10.10.60">
    <property type="entry name" value="Homeodomain-like"/>
    <property type="match status" value="2"/>
</dbReference>
<feature type="transmembrane region" description="Helical" evidence="10">
    <location>
        <begin position="328"/>
        <end position="347"/>
    </location>
</feature>
<dbReference type="PROSITE" id="PS01124">
    <property type="entry name" value="HTH_ARAC_FAMILY_2"/>
    <property type="match status" value="1"/>
</dbReference>
<accession>A0ABQ4MUE4</accession>
<reference evidence="12 13" key="1">
    <citation type="submission" date="2021-03" db="EMBL/GenBank/DDBJ databases">
        <title>Antimicrobial resistance genes in bacteria isolated from Japanese honey, and their potential for conferring macrolide and lincosamide resistance in the American foulbrood pathogen Paenibacillus larvae.</title>
        <authorList>
            <person name="Okamoto M."/>
            <person name="Kumagai M."/>
            <person name="Kanamori H."/>
            <person name="Takamatsu D."/>
        </authorList>
    </citation>
    <scope>NUCLEOTIDE SEQUENCE [LARGE SCALE GENOMIC DNA]</scope>
    <source>
        <strain evidence="12 13">J15TS10</strain>
    </source>
</reference>
<evidence type="ECO:0000256" key="3">
    <source>
        <dbReference type="ARBA" id="ARBA00022692"/>
    </source>
</evidence>
<evidence type="ECO:0000256" key="8">
    <source>
        <dbReference type="ARBA" id="ARBA00023163"/>
    </source>
</evidence>
<keyword evidence="5" id="KW-0805">Transcription regulation</keyword>
<dbReference type="InterPro" id="IPR009057">
    <property type="entry name" value="Homeodomain-like_sf"/>
</dbReference>
<dbReference type="PANTHER" id="PTHR43280">
    <property type="entry name" value="ARAC-FAMILY TRANSCRIPTIONAL REGULATOR"/>
    <property type="match status" value="1"/>
</dbReference>
<keyword evidence="6" id="KW-0238">DNA-binding</keyword>
<proteinExistence type="predicted"/>
<evidence type="ECO:0000259" key="11">
    <source>
        <dbReference type="PROSITE" id="PS01124"/>
    </source>
</evidence>
<evidence type="ECO:0000256" key="5">
    <source>
        <dbReference type="ARBA" id="ARBA00023015"/>
    </source>
</evidence>
<dbReference type="Pfam" id="PF12833">
    <property type="entry name" value="HTH_18"/>
    <property type="match status" value="1"/>
</dbReference>
<evidence type="ECO:0000256" key="9">
    <source>
        <dbReference type="SAM" id="MobiDB-lite"/>
    </source>
</evidence>
<keyword evidence="4 10" id="KW-1133">Transmembrane helix</keyword>
<evidence type="ECO:0000256" key="4">
    <source>
        <dbReference type="ARBA" id="ARBA00022989"/>
    </source>
</evidence>
<dbReference type="InterPro" id="IPR033479">
    <property type="entry name" value="dCache_1"/>
</dbReference>
<dbReference type="Proteomes" id="UP000681290">
    <property type="component" value="Unassembled WGS sequence"/>
</dbReference>
<dbReference type="SMART" id="SM00342">
    <property type="entry name" value="HTH_ARAC"/>
    <property type="match status" value="1"/>
</dbReference>
<dbReference type="InterPro" id="IPR041522">
    <property type="entry name" value="CdaR_GGDEF"/>
</dbReference>
<evidence type="ECO:0000256" key="10">
    <source>
        <dbReference type="SAM" id="Phobius"/>
    </source>
</evidence>
<keyword evidence="7 10" id="KW-0472">Membrane</keyword>